<accession>A0ABN9KVZ4</accession>
<comment type="caution">
    <text evidence="1">The sequence shown here is derived from an EMBL/GenBank/DDBJ whole genome shotgun (WGS) entry which is preliminary data.</text>
</comment>
<keyword evidence="2" id="KW-1185">Reference proteome</keyword>
<name>A0ABN9KVZ4_9NEOB</name>
<dbReference type="Proteomes" id="UP001176940">
    <property type="component" value="Unassembled WGS sequence"/>
</dbReference>
<dbReference type="EMBL" id="CAUEEQ010003928">
    <property type="protein sequence ID" value="CAJ0926334.1"/>
    <property type="molecule type" value="Genomic_DNA"/>
</dbReference>
<sequence>MTLGRIKCRFPFISLPDSHQIIRTTKINLSKPTSPLIRANKAAGPRKDAVAQIQHWNIDKEQGRQTQVELNSKAANKLTKTPEGGSPETAIPLVTTEVNSATEFTTNTQPMTPVFYILPKICYIISPHILKIQQIFLSKLHAIIPVVSGCTLVTLDVNSLYTDVLTIKEELMRFNGS</sequence>
<evidence type="ECO:0000313" key="2">
    <source>
        <dbReference type="Proteomes" id="UP001176940"/>
    </source>
</evidence>
<organism evidence="1 2">
    <name type="scientific">Ranitomeya imitator</name>
    <name type="common">mimic poison frog</name>
    <dbReference type="NCBI Taxonomy" id="111125"/>
    <lineage>
        <taxon>Eukaryota</taxon>
        <taxon>Metazoa</taxon>
        <taxon>Chordata</taxon>
        <taxon>Craniata</taxon>
        <taxon>Vertebrata</taxon>
        <taxon>Euteleostomi</taxon>
        <taxon>Amphibia</taxon>
        <taxon>Batrachia</taxon>
        <taxon>Anura</taxon>
        <taxon>Neobatrachia</taxon>
        <taxon>Hyloidea</taxon>
        <taxon>Dendrobatidae</taxon>
        <taxon>Dendrobatinae</taxon>
        <taxon>Ranitomeya</taxon>
    </lineage>
</organism>
<gene>
    <name evidence="1" type="ORF">RIMI_LOCUS2743230</name>
</gene>
<evidence type="ECO:0000313" key="1">
    <source>
        <dbReference type="EMBL" id="CAJ0926334.1"/>
    </source>
</evidence>
<protein>
    <submittedName>
        <fullName evidence="1">Uncharacterized protein</fullName>
    </submittedName>
</protein>
<reference evidence="1" key="1">
    <citation type="submission" date="2023-07" db="EMBL/GenBank/DDBJ databases">
        <authorList>
            <person name="Stuckert A."/>
        </authorList>
    </citation>
    <scope>NUCLEOTIDE SEQUENCE</scope>
</reference>
<proteinExistence type="predicted"/>